<evidence type="ECO:0000256" key="10">
    <source>
        <dbReference type="ARBA" id="ARBA00023049"/>
    </source>
</evidence>
<evidence type="ECO:0000256" key="9">
    <source>
        <dbReference type="ARBA" id="ARBA00022801"/>
    </source>
</evidence>
<evidence type="ECO:0000256" key="7">
    <source>
        <dbReference type="ARBA" id="ARBA00022670"/>
    </source>
</evidence>
<dbReference type="PANTHER" id="PTHR43226:SF3">
    <property type="entry name" value="XAA-PRO AMINOPEPTIDASE AN0832-RELATED"/>
    <property type="match status" value="1"/>
</dbReference>
<dbReference type="Pfam" id="PF00557">
    <property type="entry name" value="Peptidase_M24"/>
    <property type="match status" value="1"/>
</dbReference>
<sequence>MDDVDFSFILDDEFDAVNIAKREDYEVWKTRKYPAKEHARKVAQKLGVPDGLIYLPGQPSQNYEDSDQPPPLRQRRYFFYLTGANFHDCFVTYEIRTDVLILWIPYVEPRQVLWFGSTPDTARAKQLYDVDEVRYSSQLPKFLESRLTSTNTLYVLHEDQAPAGARQTRAKVNHWMLQPAMDRARCIKDEYEIAMIRQANDVSSAAHRKVAQMLLRLSNEREIEAIFQAVCCARGARSQAYPVIAGSGANASTLHYEDNDQPLDGKELVVVDAGCEWRCYASDITRTLPIKGRFSTKAAAVYSLVQTMQEECIRAIRPGVQFYRLHLHAAAVGTVGLLKLGILKGDVAEIARAGTISAFFPHGLGHHVGLEVHDVPGSLPLMTLLNLGLDGGKREMITAEALAKMSAAAMELGDDGAAGSRANSMRERQLLEPNMIVTVEPGIYFCREYIEGYFLNNPTHAKFINKEVLEGYYGVGGVRIEDDILVTEDGYENLTSAPKGQEMISIINAQGVRK</sequence>
<protein>
    <recommendedName>
        <fullName evidence="5">Xaa-Pro aminopeptidase</fullName>
        <ecNumber evidence="5">3.4.11.9</ecNumber>
    </recommendedName>
    <alternativeName>
        <fullName evidence="12">Aminoacylproline aminopeptidase</fullName>
    </alternativeName>
    <alternativeName>
        <fullName evidence="13">Prolidase</fullName>
    </alternativeName>
</protein>
<accession>A0ABY2GPX0</accession>
<keyword evidence="7" id="KW-0645">Protease</keyword>
<comment type="catalytic activity">
    <reaction evidence="1">
        <text>Release of any N-terminal amino acid, including proline, that is linked to proline, even from a dipeptide or tripeptide.</text>
        <dbReference type="EC" id="3.4.11.9"/>
    </reaction>
</comment>
<evidence type="ECO:0000256" key="8">
    <source>
        <dbReference type="ARBA" id="ARBA00022723"/>
    </source>
</evidence>
<feature type="domain" description="Aminopeptidase P N-terminal" evidence="15">
    <location>
        <begin position="33"/>
        <end position="164"/>
    </location>
</feature>
<gene>
    <name evidence="16" type="ORF">CCMA1212_010283</name>
</gene>
<evidence type="ECO:0000256" key="1">
    <source>
        <dbReference type="ARBA" id="ARBA00001424"/>
    </source>
</evidence>
<dbReference type="SUPFAM" id="SSF55920">
    <property type="entry name" value="Creatinase/aminopeptidase"/>
    <property type="match status" value="1"/>
</dbReference>
<reference evidence="16 17" key="1">
    <citation type="submission" date="2018-01" db="EMBL/GenBank/DDBJ databases">
        <title>Genome characterization of the sugarcane-associated fungus Trichoderma ghanense CCMA-1212 and their application in lignocelulose bioconversion.</title>
        <authorList>
            <person name="Steindorff A.S."/>
            <person name="Mendes T.D."/>
            <person name="Vilela E.S.D."/>
            <person name="Rodrigues D.S."/>
            <person name="Formighieri E.F."/>
            <person name="Melo I.S."/>
            <person name="Favaro L.C.L."/>
        </authorList>
    </citation>
    <scope>NUCLEOTIDE SEQUENCE [LARGE SCALE GENOMIC DNA]</scope>
    <source>
        <strain evidence="16 17">CCMA-1212</strain>
    </source>
</reference>
<dbReference type="InterPro" id="IPR000994">
    <property type="entry name" value="Pept_M24"/>
</dbReference>
<dbReference type="Gene3D" id="3.90.230.10">
    <property type="entry name" value="Creatinase/methionine aminopeptidase superfamily"/>
    <property type="match status" value="1"/>
</dbReference>
<comment type="caution">
    <text evidence="16">The sequence shown here is derived from an EMBL/GenBank/DDBJ whole genome shotgun (WGS) entry which is preliminary data.</text>
</comment>
<evidence type="ECO:0000256" key="12">
    <source>
        <dbReference type="ARBA" id="ARBA00030849"/>
    </source>
</evidence>
<dbReference type="EC" id="3.4.11.9" evidence="5"/>
<evidence type="ECO:0000259" key="15">
    <source>
        <dbReference type="SMART" id="SM01011"/>
    </source>
</evidence>
<evidence type="ECO:0000313" key="16">
    <source>
        <dbReference type="EMBL" id="TFA97952.1"/>
    </source>
</evidence>
<evidence type="ECO:0000256" key="6">
    <source>
        <dbReference type="ARBA" id="ARBA00022438"/>
    </source>
</evidence>
<evidence type="ECO:0000313" key="17">
    <source>
        <dbReference type="Proteomes" id="UP001642720"/>
    </source>
</evidence>
<evidence type="ECO:0000256" key="3">
    <source>
        <dbReference type="ARBA" id="ARBA00002443"/>
    </source>
</evidence>
<keyword evidence="6 16" id="KW-0031">Aminopeptidase</keyword>
<dbReference type="InterPro" id="IPR007865">
    <property type="entry name" value="Aminopep_P_N"/>
</dbReference>
<comment type="function">
    <text evidence="3">Catalyzes the removal of a penultimate prolyl residue from the N-termini of peptides.</text>
</comment>
<keyword evidence="17" id="KW-1185">Reference proteome</keyword>
<dbReference type="Gene3D" id="3.40.350.10">
    <property type="entry name" value="Creatinase/prolidase N-terminal domain"/>
    <property type="match status" value="1"/>
</dbReference>
<evidence type="ECO:0000256" key="13">
    <source>
        <dbReference type="ARBA" id="ARBA00032413"/>
    </source>
</evidence>
<comment type="cofactor">
    <cofactor evidence="2">
        <name>Mn(2+)</name>
        <dbReference type="ChEBI" id="CHEBI:29035"/>
    </cofactor>
</comment>
<proteinExistence type="inferred from homology"/>
<keyword evidence="11" id="KW-0464">Manganese</keyword>
<evidence type="ECO:0000256" key="5">
    <source>
        <dbReference type="ARBA" id="ARBA00012574"/>
    </source>
</evidence>
<dbReference type="Proteomes" id="UP001642720">
    <property type="component" value="Unassembled WGS sequence"/>
</dbReference>
<dbReference type="Pfam" id="PF05195">
    <property type="entry name" value="AMP_N"/>
    <property type="match status" value="1"/>
</dbReference>
<dbReference type="PROSITE" id="PS00491">
    <property type="entry name" value="PROLINE_PEPTIDASE"/>
    <property type="match status" value="1"/>
</dbReference>
<organism evidence="16 17">
    <name type="scientific">Trichoderma ghanense</name>
    <dbReference type="NCBI Taxonomy" id="65468"/>
    <lineage>
        <taxon>Eukaryota</taxon>
        <taxon>Fungi</taxon>
        <taxon>Dikarya</taxon>
        <taxon>Ascomycota</taxon>
        <taxon>Pezizomycotina</taxon>
        <taxon>Sordariomycetes</taxon>
        <taxon>Hypocreomycetidae</taxon>
        <taxon>Hypocreales</taxon>
        <taxon>Hypocreaceae</taxon>
        <taxon>Trichoderma</taxon>
    </lineage>
</organism>
<dbReference type="RefSeq" id="XP_073554154.1">
    <property type="nucleotide sequence ID" value="XM_073707335.1"/>
</dbReference>
<dbReference type="CDD" id="cd01087">
    <property type="entry name" value="Prolidase"/>
    <property type="match status" value="1"/>
</dbReference>
<keyword evidence="10" id="KW-0482">Metalloprotease</keyword>
<evidence type="ECO:0000256" key="11">
    <source>
        <dbReference type="ARBA" id="ARBA00023211"/>
    </source>
</evidence>
<evidence type="ECO:0000256" key="4">
    <source>
        <dbReference type="ARBA" id="ARBA00008766"/>
    </source>
</evidence>
<dbReference type="GO" id="GO:0004177">
    <property type="term" value="F:aminopeptidase activity"/>
    <property type="evidence" value="ECO:0007669"/>
    <property type="project" value="UniProtKB-KW"/>
</dbReference>
<dbReference type="PANTHER" id="PTHR43226">
    <property type="entry name" value="XAA-PRO AMINOPEPTIDASE 3"/>
    <property type="match status" value="1"/>
</dbReference>
<comment type="similarity">
    <text evidence="4 14">Belongs to the peptidase M24B family.</text>
</comment>
<dbReference type="InterPro" id="IPR052433">
    <property type="entry name" value="X-Pro_dipept-like"/>
</dbReference>
<dbReference type="EMBL" id="PPTA01000025">
    <property type="protein sequence ID" value="TFA97952.1"/>
    <property type="molecule type" value="Genomic_DNA"/>
</dbReference>
<evidence type="ECO:0000256" key="2">
    <source>
        <dbReference type="ARBA" id="ARBA00001936"/>
    </source>
</evidence>
<keyword evidence="9" id="KW-0378">Hydrolase</keyword>
<name>A0ABY2GPX0_9HYPO</name>
<dbReference type="SUPFAM" id="SSF53092">
    <property type="entry name" value="Creatinase/prolidase N-terminal domain"/>
    <property type="match status" value="1"/>
</dbReference>
<dbReference type="GeneID" id="300581785"/>
<dbReference type="InterPro" id="IPR001131">
    <property type="entry name" value="Peptidase_M24B_aminopep-P_CS"/>
</dbReference>
<dbReference type="SMART" id="SM01011">
    <property type="entry name" value="AMP_N"/>
    <property type="match status" value="1"/>
</dbReference>
<dbReference type="InterPro" id="IPR036005">
    <property type="entry name" value="Creatinase/aminopeptidase-like"/>
</dbReference>
<evidence type="ECO:0000256" key="14">
    <source>
        <dbReference type="RuleBase" id="RU000590"/>
    </source>
</evidence>
<dbReference type="InterPro" id="IPR029149">
    <property type="entry name" value="Creatin/AminoP/Spt16_N"/>
</dbReference>
<keyword evidence="8 14" id="KW-0479">Metal-binding</keyword>